<organism evidence="1 2">
    <name type="scientific">Geodermatophilus obscurus</name>
    <dbReference type="NCBI Taxonomy" id="1861"/>
    <lineage>
        <taxon>Bacteria</taxon>
        <taxon>Bacillati</taxon>
        <taxon>Actinomycetota</taxon>
        <taxon>Actinomycetes</taxon>
        <taxon>Geodermatophilales</taxon>
        <taxon>Geodermatophilaceae</taxon>
        <taxon>Geodermatophilus</taxon>
    </lineage>
</organism>
<dbReference type="GO" id="GO:0005829">
    <property type="term" value="C:cytosol"/>
    <property type="evidence" value="ECO:0007669"/>
    <property type="project" value="TreeGrafter"/>
</dbReference>
<keyword evidence="2" id="KW-1185">Reference proteome</keyword>
<dbReference type="InterPro" id="IPR011882">
    <property type="entry name" value="PaaC"/>
</dbReference>
<dbReference type="InterPro" id="IPR012347">
    <property type="entry name" value="Ferritin-like"/>
</dbReference>
<name>A0A1I5CE46_9ACTN</name>
<evidence type="ECO:0000313" key="1">
    <source>
        <dbReference type="EMBL" id="SFN85197.1"/>
    </source>
</evidence>
<dbReference type="Gene3D" id="1.20.1260.10">
    <property type="match status" value="1"/>
</dbReference>
<sequence length="304" mass="32817">MVGHQETVYDALDHAHGGEGHWAFGTGFDEPLAGVDTTVPDGVDATDLGSYCLMLGDDALVLAQRLTQWVTAAPELEEEVAVANTALDLLGQARLLLARAGSVGVLGRSRTLATESVPDEDALAYFRDPDEFRSTGLVEADNGDFGQTMARLLVAATVRLAVFARLRESRDPVLAAIAAKGVHELAYHRDHAARWVLRLGDGTPESHRRVQAGVDAVWPHLAELFTATDVERRLVAAGVAVDPADVRDEVREVLTTVLDRATLRVREWPADTPPRGRLGEHGPELTELLGTLQGLARQHPAATW</sequence>
<dbReference type="Proteomes" id="UP000183642">
    <property type="component" value="Unassembled WGS sequence"/>
</dbReference>
<evidence type="ECO:0000313" key="2">
    <source>
        <dbReference type="Proteomes" id="UP000183642"/>
    </source>
</evidence>
<dbReference type="InterPro" id="IPR052703">
    <property type="entry name" value="Aromatic_CoA_ox/epox"/>
</dbReference>
<dbReference type="InterPro" id="IPR007814">
    <property type="entry name" value="PaaA_PaaC"/>
</dbReference>
<dbReference type="PIRSF" id="PIRSF037834">
    <property type="entry name" value="PA_CoA_Oase3"/>
    <property type="match status" value="1"/>
</dbReference>
<dbReference type="Pfam" id="PF05138">
    <property type="entry name" value="PaaA_PaaC"/>
    <property type="match status" value="1"/>
</dbReference>
<dbReference type="GO" id="GO:0010124">
    <property type="term" value="P:phenylacetate catabolic process"/>
    <property type="evidence" value="ECO:0007669"/>
    <property type="project" value="InterPro"/>
</dbReference>
<dbReference type="PANTHER" id="PTHR30458">
    <property type="entry name" value="PHENYLACETIC ACID DEGRADATION PROTEIN PAA"/>
    <property type="match status" value="1"/>
</dbReference>
<proteinExistence type="predicted"/>
<dbReference type="PANTHER" id="PTHR30458:SF0">
    <property type="entry name" value="1,2-PHENYLACETYL-COA EPOXIDASE, SUBUNIT C"/>
    <property type="match status" value="1"/>
</dbReference>
<accession>A0A1I5CE46</accession>
<reference evidence="2" key="1">
    <citation type="submission" date="2016-10" db="EMBL/GenBank/DDBJ databases">
        <authorList>
            <person name="Varghese N."/>
            <person name="Submissions S."/>
        </authorList>
    </citation>
    <scope>NUCLEOTIDE SEQUENCE [LARGE SCALE GENOMIC DNA]</scope>
    <source>
        <strain evidence="2">DSM 43161</strain>
    </source>
</reference>
<dbReference type="InterPro" id="IPR009078">
    <property type="entry name" value="Ferritin-like_SF"/>
</dbReference>
<gene>
    <name evidence="1" type="ORF">SAMN05660359_00254</name>
</gene>
<protein>
    <submittedName>
        <fullName evidence="1">Ring-1,2-phenylacetyl-CoA epoxidase subunit PaaC</fullName>
    </submittedName>
</protein>
<dbReference type="RefSeq" id="WP_244273956.1">
    <property type="nucleotide sequence ID" value="NZ_FOWE01000001.1"/>
</dbReference>
<dbReference type="SUPFAM" id="SSF47240">
    <property type="entry name" value="Ferritin-like"/>
    <property type="match status" value="1"/>
</dbReference>
<dbReference type="NCBIfam" id="TIGR02158">
    <property type="entry name" value="PA_CoA_Oxy3"/>
    <property type="match status" value="1"/>
</dbReference>
<dbReference type="EMBL" id="FOWE01000001">
    <property type="protein sequence ID" value="SFN85197.1"/>
    <property type="molecule type" value="Genomic_DNA"/>
</dbReference>
<dbReference type="AlphaFoldDB" id="A0A1I5CE46"/>